<gene>
    <name evidence="1" type="primary">miaA_0</name>
    <name evidence="1" type="ORF">CM83_9439</name>
</gene>
<name>A0A0A9ZD76_LYGHE</name>
<dbReference type="EMBL" id="GBHO01001743">
    <property type="protein sequence ID" value="JAG41861.1"/>
    <property type="molecule type" value="Transcribed_RNA"/>
</dbReference>
<proteinExistence type="predicted"/>
<reference evidence="1" key="1">
    <citation type="journal article" date="2014" name="PLoS ONE">
        <title>Transcriptome-Based Identification of ABC Transporters in the Western Tarnished Plant Bug Lygus hesperus.</title>
        <authorList>
            <person name="Hull J.J."/>
            <person name="Chaney K."/>
            <person name="Geib S.M."/>
            <person name="Fabrick J.A."/>
            <person name="Brent C.S."/>
            <person name="Walsh D."/>
            <person name="Lavine L.C."/>
        </authorList>
    </citation>
    <scope>NUCLEOTIDE SEQUENCE</scope>
</reference>
<reference evidence="1" key="2">
    <citation type="submission" date="2014-07" db="EMBL/GenBank/DDBJ databases">
        <authorList>
            <person name="Hull J."/>
        </authorList>
    </citation>
    <scope>NUCLEOTIDE SEQUENCE</scope>
</reference>
<dbReference type="AlphaFoldDB" id="A0A0A9ZD76"/>
<evidence type="ECO:0000313" key="1">
    <source>
        <dbReference type="EMBL" id="JAG41861.1"/>
    </source>
</evidence>
<organism evidence="1">
    <name type="scientific">Lygus hesperus</name>
    <name type="common">Western plant bug</name>
    <dbReference type="NCBI Taxonomy" id="30085"/>
    <lineage>
        <taxon>Eukaryota</taxon>
        <taxon>Metazoa</taxon>
        <taxon>Ecdysozoa</taxon>
        <taxon>Arthropoda</taxon>
        <taxon>Hexapoda</taxon>
        <taxon>Insecta</taxon>
        <taxon>Pterygota</taxon>
        <taxon>Neoptera</taxon>
        <taxon>Paraneoptera</taxon>
        <taxon>Hemiptera</taxon>
        <taxon>Heteroptera</taxon>
        <taxon>Panheteroptera</taxon>
        <taxon>Cimicomorpha</taxon>
        <taxon>Miridae</taxon>
        <taxon>Mirini</taxon>
        <taxon>Lygus</taxon>
    </lineage>
</organism>
<sequence length="175" mass="18677">MVCYASKQTTPQREMVAGVAYCNECTSKKICTEAGSISRSPLGKVSNLLSSNTELRFYTQSGSISLSNITQYCRVAGVELMSTYEAVTSTGTPPFDSAMPQVSCYLSSIERRIDVNTPSVQSRVVMSSDPNSSFFDSTLASITKACSYVGVVDNDNDASNAFHAHVLPLPAGPSS</sequence>
<keyword evidence="1" id="KW-0808">Transferase</keyword>
<protein>
    <submittedName>
        <fullName evidence="1">tRNA dimethylallyltransferase</fullName>
    </submittedName>
</protein>
<dbReference type="GO" id="GO:0016740">
    <property type="term" value="F:transferase activity"/>
    <property type="evidence" value="ECO:0007669"/>
    <property type="project" value="UniProtKB-KW"/>
</dbReference>
<feature type="non-terminal residue" evidence="1">
    <location>
        <position position="175"/>
    </location>
</feature>
<accession>A0A0A9ZD76</accession>